<name>C8PTY8_9SPIR</name>
<keyword evidence="1" id="KW-0472">Membrane</keyword>
<dbReference type="STRING" id="596324.TREVI0001_0230"/>
<organism evidence="2 3">
    <name type="scientific">Treponema vincentii ATCC 35580</name>
    <dbReference type="NCBI Taxonomy" id="596324"/>
    <lineage>
        <taxon>Bacteria</taxon>
        <taxon>Pseudomonadati</taxon>
        <taxon>Spirochaetota</taxon>
        <taxon>Spirochaetia</taxon>
        <taxon>Spirochaetales</taxon>
        <taxon>Treponemataceae</taxon>
        <taxon>Treponema</taxon>
    </lineage>
</organism>
<dbReference type="Proteomes" id="UP000004509">
    <property type="component" value="Unassembled WGS sequence"/>
</dbReference>
<reference evidence="2 3" key="1">
    <citation type="submission" date="2009-07" db="EMBL/GenBank/DDBJ databases">
        <authorList>
            <person name="Madupu R."/>
            <person name="Sebastian Y."/>
            <person name="Durkin A.S."/>
            <person name="Torralba M."/>
            <person name="Methe B."/>
            <person name="Sutton G.G."/>
            <person name="Strausberg R.L."/>
            <person name="Nelson K.E."/>
        </authorList>
    </citation>
    <scope>NUCLEOTIDE SEQUENCE [LARGE SCALE GENOMIC DNA]</scope>
    <source>
        <strain evidence="2 3">ATCC 35580</strain>
    </source>
</reference>
<evidence type="ECO:0000256" key="1">
    <source>
        <dbReference type="SAM" id="Phobius"/>
    </source>
</evidence>
<dbReference type="AlphaFoldDB" id="C8PTY8"/>
<proteinExistence type="predicted"/>
<evidence type="ECO:0000313" key="2">
    <source>
        <dbReference type="EMBL" id="EEV19127.1"/>
    </source>
</evidence>
<protein>
    <submittedName>
        <fullName evidence="2">Uncharacterized protein</fullName>
    </submittedName>
</protein>
<gene>
    <name evidence="2" type="ORF">TREVI0001_0230</name>
</gene>
<keyword evidence="1" id="KW-0812">Transmembrane</keyword>
<comment type="caution">
    <text evidence="2">The sequence shown here is derived from an EMBL/GenBank/DDBJ whole genome shotgun (WGS) entry which is preliminary data.</text>
</comment>
<evidence type="ECO:0000313" key="3">
    <source>
        <dbReference type="Proteomes" id="UP000004509"/>
    </source>
</evidence>
<dbReference type="EMBL" id="ACYH01000073">
    <property type="protein sequence ID" value="EEV19127.1"/>
    <property type="molecule type" value="Genomic_DNA"/>
</dbReference>
<keyword evidence="1" id="KW-1133">Transmembrane helix</keyword>
<sequence length="40" mass="4843">MIFRQLFLLSNLFIALFSPNVFIWAIAVLFQFTFDHFNLF</sequence>
<feature type="transmembrane region" description="Helical" evidence="1">
    <location>
        <begin position="12"/>
        <end position="34"/>
    </location>
</feature>
<accession>C8PTY8</accession>